<accession>A0A8H6XF96</accession>
<comment type="caution">
    <text evidence="2">The sequence shown here is derived from an EMBL/GenBank/DDBJ whole genome shotgun (WGS) entry which is preliminary data.</text>
</comment>
<evidence type="ECO:0000313" key="2">
    <source>
        <dbReference type="EMBL" id="KAF7340365.1"/>
    </source>
</evidence>
<reference evidence="2" key="1">
    <citation type="submission" date="2020-05" db="EMBL/GenBank/DDBJ databases">
        <title>Mycena genomes resolve the evolution of fungal bioluminescence.</title>
        <authorList>
            <person name="Tsai I.J."/>
        </authorList>
    </citation>
    <scope>NUCLEOTIDE SEQUENCE</scope>
    <source>
        <strain evidence="2">CCC161011</strain>
    </source>
</reference>
<evidence type="ECO:0000313" key="3">
    <source>
        <dbReference type="Proteomes" id="UP000620124"/>
    </source>
</evidence>
<feature type="chain" id="PRO_5034656018" evidence="1">
    <location>
        <begin position="20"/>
        <end position="286"/>
    </location>
</feature>
<keyword evidence="3" id="KW-1185">Reference proteome</keyword>
<dbReference type="EMBL" id="JACAZI010000019">
    <property type="protein sequence ID" value="KAF7340365.1"/>
    <property type="molecule type" value="Genomic_DNA"/>
</dbReference>
<dbReference type="OrthoDB" id="2132010at2759"/>
<gene>
    <name evidence="2" type="ORF">MVEN_01955900</name>
</gene>
<protein>
    <submittedName>
        <fullName evidence="2">Biotrophy-associated secreted protein 2</fullName>
    </submittedName>
</protein>
<dbReference type="Proteomes" id="UP000620124">
    <property type="component" value="Unassembled WGS sequence"/>
</dbReference>
<organism evidence="2 3">
    <name type="scientific">Mycena venus</name>
    <dbReference type="NCBI Taxonomy" id="2733690"/>
    <lineage>
        <taxon>Eukaryota</taxon>
        <taxon>Fungi</taxon>
        <taxon>Dikarya</taxon>
        <taxon>Basidiomycota</taxon>
        <taxon>Agaricomycotina</taxon>
        <taxon>Agaricomycetes</taxon>
        <taxon>Agaricomycetidae</taxon>
        <taxon>Agaricales</taxon>
        <taxon>Marasmiineae</taxon>
        <taxon>Mycenaceae</taxon>
        <taxon>Mycena</taxon>
    </lineage>
</organism>
<keyword evidence="1" id="KW-0732">Signal</keyword>
<evidence type="ECO:0000256" key="1">
    <source>
        <dbReference type="SAM" id="SignalP"/>
    </source>
</evidence>
<feature type="signal peptide" evidence="1">
    <location>
        <begin position="1"/>
        <end position="19"/>
    </location>
</feature>
<proteinExistence type="predicted"/>
<sequence>MVNSFVRLALAINFGLAVSGLVLPRVAPGTQFITGPCTADADCASGCCGVKTSTCNARAVAEGPTGGGCLGDALAASAPPAAAPPTAVTTAAAGAGTQFITGVCSIDGDCASGCCGAKTGVCNARAVAEGPGGGGCGGKSAAAAPPAAAPPAAAPPAAAPPSAAAPAAAVQPTQFITGKCSVDGECQSGCCGAKTGVCNARAVAEGPGGGGCGGSTAAAAPAAAAPPAAAPPASTVAPGTQFITGPCTQDGDCASTCCGAKTGVCNARAVAEGPGGGGCGGKAAAA</sequence>
<dbReference type="AlphaFoldDB" id="A0A8H6XF96"/>
<name>A0A8H6XF96_9AGAR</name>